<dbReference type="PANTHER" id="PTHR43353">
    <property type="entry name" value="SUCCINATE-SEMIALDEHYDE DEHYDROGENASE, MITOCHONDRIAL"/>
    <property type="match status" value="1"/>
</dbReference>
<proteinExistence type="predicted"/>
<feature type="domain" description="Aldehyde dehydrogenase" evidence="2">
    <location>
        <begin position="26"/>
        <end position="478"/>
    </location>
</feature>
<evidence type="ECO:0000259" key="2">
    <source>
        <dbReference type="Pfam" id="PF00171"/>
    </source>
</evidence>
<dbReference type="GO" id="GO:0004777">
    <property type="term" value="F:succinate-semialdehyde dehydrogenase (NAD+) activity"/>
    <property type="evidence" value="ECO:0007669"/>
    <property type="project" value="TreeGrafter"/>
</dbReference>
<dbReference type="SUPFAM" id="SSF53720">
    <property type="entry name" value="ALDH-like"/>
    <property type="match status" value="1"/>
</dbReference>
<dbReference type="InterPro" id="IPR016161">
    <property type="entry name" value="Ald_DH/histidinol_DH"/>
</dbReference>
<evidence type="ECO:0000313" key="3">
    <source>
        <dbReference type="EMBL" id="KAK7739093.1"/>
    </source>
</evidence>
<accession>A0AAN9UCM8</accession>
<name>A0AAN9UCM8_9PEZI</name>
<dbReference type="InterPro" id="IPR016162">
    <property type="entry name" value="Ald_DH_N"/>
</dbReference>
<dbReference type="AlphaFoldDB" id="A0AAN9UCM8"/>
<reference evidence="3 4" key="1">
    <citation type="submission" date="2024-02" db="EMBL/GenBank/DDBJ databases">
        <title>De novo assembly and annotation of 12 fungi associated with fruit tree decline syndrome in Ontario, Canada.</title>
        <authorList>
            <person name="Sulman M."/>
            <person name="Ellouze W."/>
            <person name="Ilyukhin E."/>
        </authorList>
    </citation>
    <scope>NUCLEOTIDE SEQUENCE [LARGE SCALE GENOMIC DNA]</scope>
    <source>
        <strain evidence="3 4">M11/M66-122</strain>
    </source>
</reference>
<dbReference type="PANTHER" id="PTHR43353:SF6">
    <property type="entry name" value="CYTOPLASMIC ALDEHYDE DEHYDROGENASE (EUROFUNG)"/>
    <property type="match status" value="1"/>
</dbReference>
<dbReference type="GO" id="GO:0009450">
    <property type="term" value="P:gamma-aminobutyric acid catabolic process"/>
    <property type="evidence" value="ECO:0007669"/>
    <property type="project" value="TreeGrafter"/>
</dbReference>
<comment type="caution">
    <text evidence="3">The sequence shown here is derived from an EMBL/GenBank/DDBJ whole genome shotgun (WGS) entry which is preliminary data.</text>
</comment>
<organism evidence="3 4">
    <name type="scientific">Diatrype stigma</name>
    <dbReference type="NCBI Taxonomy" id="117547"/>
    <lineage>
        <taxon>Eukaryota</taxon>
        <taxon>Fungi</taxon>
        <taxon>Dikarya</taxon>
        <taxon>Ascomycota</taxon>
        <taxon>Pezizomycotina</taxon>
        <taxon>Sordariomycetes</taxon>
        <taxon>Xylariomycetidae</taxon>
        <taxon>Xylariales</taxon>
        <taxon>Diatrypaceae</taxon>
        <taxon>Diatrype</taxon>
    </lineage>
</organism>
<dbReference type="InterPro" id="IPR015590">
    <property type="entry name" value="Aldehyde_DH_dom"/>
</dbReference>
<dbReference type="Gene3D" id="3.40.605.10">
    <property type="entry name" value="Aldehyde Dehydrogenase, Chain A, domain 1"/>
    <property type="match status" value="1"/>
</dbReference>
<dbReference type="Gene3D" id="3.40.309.10">
    <property type="entry name" value="Aldehyde Dehydrogenase, Chain A, domain 2"/>
    <property type="match status" value="1"/>
</dbReference>
<dbReference type="EMBL" id="JAKJXP020000191">
    <property type="protein sequence ID" value="KAK7739093.1"/>
    <property type="molecule type" value="Genomic_DNA"/>
</dbReference>
<sequence>MPFVEHAGKQVVPLWVNGEARPLQPERYIEVIHAAEGRLAHYAQGADEADALAAVEAAVAAFPAWSQTSHAERRRILLRAADLIESRIEQIAQMQVLETSCMIELGRFLVFRGAETTREIAAATTVALTGAMPPVEGDSLYLSVRHPVGPVLIIPPWNSPAILGPRGMFSALAAGCTVVLKASEMCPAVYRLIVQVFEDAGLPRGAVNMVMARREDAAAVTEAIIAHPAIRKVEFIGSAPIGRQIGITAAKHMKPILMELGGKCPFIVLKDANLKKAVQFAAFGAFLHHGQVCFSTERIIVVKEVAEEFIGLLKEEVSTRYGNGFGSAASKNFADRAHALLEEARQNGAQYIVGDNAFLGAQKTGLRPTIVTGVLRGDRLRDTESFGPSATLYIVADEDEAVALANDSTYGLVAAIWSEDVLRAYKIARHRLEFGAVHVNSCTPNDQPAVPLGAVKGSGWGTQNCAHGIAEFLTHKLVTVHSSSEPFPWAPGS</sequence>
<keyword evidence="4" id="KW-1185">Reference proteome</keyword>
<dbReference type="InterPro" id="IPR050740">
    <property type="entry name" value="Aldehyde_DH_Superfamily"/>
</dbReference>
<gene>
    <name evidence="3" type="ORF">SLS62_011315</name>
</gene>
<dbReference type="InterPro" id="IPR016163">
    <property type="entry name" value="Ald_DH_C"/>
</dbReference>
<protein>
    <recommendedName>
        <fullName evidence="2">Aldehyde dehydrogenase domain-containing protein</fullName>
    </recommendedName>
</protein>
<evidence type="ECO:0000313" key="4">
    <source>
        <dbReference type="Proteomes" id="UP001320420"/>
    </source>
</evidence>
<dbReference type="Proteomes" id="UP001320420">
    <property type="component" value="Unassembled WGS sequence"/>
</dbReference>
<keyword evidence="1" id="KW-0560">Oxidoreductase</keyword>
<evidence type="ECO:0000256" key="1">
    <source>
        <dbReference type="ARBA" id="ARBA00023002"/>
    </source>
</evidence>
<dbReference type="Pfam" id="PF00171">
    <property type="entry name" value="Aldedh"/>
    <property type="match status" value="1"/>
</dbReference>